<name>A0A8X6P3W0_NEPPI</name>
<evidence type="ECO:0000313" key="2">
    <source>
        <dbReference type="Proteomes" id="UP000887013"/>
    </source>
</evidence>
<comment type="caution">
    <text evidence="1">The sequence shown here is derived from an EMBL/GenBank/DDBJ whole genome shotgun (WGS) entry which is preliminary data.</text>
</comment>
<dbReference type="AlphaFoldDB" id="A0A8X6P3W0"/>
<reference evidence="1" key="1">
    <citation type="submission" date="2020-08" db="EMBL/GenBank/DDBJ databases">
        <title>Multicomponent nature underlies the extraordinary mechanical properties of spider dragline silk.</title>
        <authorList>
            <person name="Kono N."/>
            <person name="Nakamura H."/>
            <person name="Mori M."/>
            <person name="Yoshida Y."/>
            <person name="Ohtoshi R."/>
            <person name="Malay A.D."/>
            <person name="Moran D.A.P."/>
            <person name="Tomita M."/>
            <person name="Numata K."/>
            <person name="Arakawa K."/>
        </authorList>
    </citation>
    <scope>NUCLEOTIDE SEQUENCE</scope>
</reference>
<organism evidence="1 2">
    <name type="scientific">Nephila pilipes</name>
    <name type="common">Giant wood spider</name>
    <name type="synonym">Nephila maculata</name>
    <dbReference type="NCBI Taxonomy" id="299642"/>
    <lineage>
        <taxon>Eukaryota</taxon>
        <taxon>Metazoa</taxon>
        <taxon>Ecdysozoa</taxon>
        <taxon>Arthropoda</taxon>
        <taxon>Chelicerata</taxon>
        <taxon>Arachnida</taxon>
        <taxon>Araneae</taxon>
        <taxon>Araneomorphae</taxon>
        <taxon>Entelegynae</taxon>
        <taxon>Araneoidea</taxon>
        <taxon>Nephilidae</taxon>
        <taxon>Nephila</taxon>
    </lineage>
</organism>
<dbReference type="Proteomes" id="UP000887013">
    <property type="component" value="Unassembled WGS sequence"/>
</dbReference>
<accession>A0A8X6P3W0</accession>
<dbReference type="EMBL" id="BMAW01111208">
    <property type="protein sequence ID" value="GFT46837.1"/>
    <property type="molecule type" value="Genomic_DNA"/>
</dbReference>
<gene>
    <name evidence="1" type="ORF">NPIL_295191</name>
</gene>
<protein>
    <submittedName>
        <fullName evidence="1">Uncharacterized protein</fullName>
    </submittedName>
</protein>
<proteinExistence type="predicted"/>
<keyword evidence="2" id="KW-1185">Reference proteome</keyword>
<evidence type="ECO:0000313" key="1">
    <source>
        <dbReference type="EMBL" id="GFT46837.1"/>
    </source>
</evidence>
<sequence>MSTKMNSQSPYAKMDETQASARFCPCPKAKFQQESWKIQHLYSLIYARRVLGTVTVVAEEGREIDLTEYMYGTSR</sequence>
<dbReference type="OrthoDB" id="10324343at2759"/>